<dbReference type="AlphaFoldDB" id="A0A9J6ZTU3"/>
<dbReference type="EMBL" id="CP098400">
    <property type="protein sequence ID" value="URW80800.1"/>
    <property type="molecule type" value="Genomic_DNA"/>
</dbReference>
<dbReference type="PANTHER" id="PTHR43300">
    <property type="entry name" value="ACETYLTRANSFERASE"/>
    <property type="match status" value="1"/>
</dbReference>
<gene>
    <name evidence="2" type="ORF">M9189_05470</name>
</gene>
<keyword evidence="3" id="KW-1185">Reference proteome</keyword>
<proteinExistence type="inferred from homology"/>
<dbReference type="KEGG" id="alkq:M9189_05470"/>
<dbReference type="PANTHER" id="PTHR43300:SF11">
    <property type="entry name" value="ACETYLTRANSFERASE RV3034C-RELATED"/>
    <property type="match status" value="1"/>
</dbReference>
<evidence type="ECO:0000256" key="1">
    <source>
        <dbReference type="ARBA" id="ARBA00007274"/>
    </source>
</evidence>
<protein>
    <submittedName>
        <fullName evidence="2">CatB-related O-acetyltransferase</fullName>
    </submittedName>
</protein>
<accession>A0A9J6ZTU3</accession>
<dbReference type="RefSeq" id="WP_250725230.1">
    <property type="nucleotide sequence ID" value="NZ_CP098400.1"/>
</dbReference>
<dbReference type="CDD" id="cd03349">
    <property type="entry name" value="LbH_XAT"/>
    <property type="match status" value="1"/>
</dbReference>
<sequence length="315" mass="35263">MNRITNFILSPTRLVKHLVLYTLHLLYKFSICNCFHLIGIKLGAHVAIKGTYISRNVTIDKHTKLFQSSVIGNTYVGESCEIIDSEVHGKIHINDSSQILSSKLCGTINIGKESLINGANINGDFTCKEHLRIFGPQVNISGNVDIGRYSSISGPNFDIFSRINKVKIGSFCSIARNVSFQEYSHYTNKLSTYFINQHLFGQSIDKDINSKGDIVVENDVWIGAHSVILSGAHISTGAIIAANSVVNCYVPPYSIVGGSPAKIIRYRFDTDVIDTLLRLEWWNWSKEEIHKHKDIFNLDFSKPDNINILKSTFPV</sequence>
<evidence type="ECO:0000313" key="3">
    <source>
        <dbReference type="Proteomes" id="UP001056426"/>
    </source>
</evidence>
<dbReference type="Gene3D" id="2.160.10.10">
    <property type="entry name" value="Hexapeptide repeat proteins"/>
    <property type="match status" value="2"/>
</dbReference>
<comment type="similarity">
    <text evidence="1">Belongs to the transferase hexapeptide repeat family.</text>
</comment>
<reference evidence="2" key="1">
    <citation type="submission" date="2022-05" db="EMBL/GenBank/DDBJ databases">
        <authorList>
            <person name="Sun X."/>
        </authorList>
    </citation>
    <scope>NUCLEOTIDE SEQUENCE</scope>
    <source>
        <strain evidence="2">Ai-910</strain>
    </source>
</reference>
<evidence type="ECO:0000313" key="2">
    <source>
        <dbReference type="EMBL" id="URW80800.1"/>
    </source>
</evidence>
<dbReference type="InterPro" id="IPR011004">
    <property type="entry name" value="Trimer_LpxA-like_sf"/>
</dbReference>
<organism evidence="2 3">
    <name type="scientific">Xiashengella succiniciproducens</name>
    <dbReference type="NCBI Taxonomy" id="2949635"/>
    <lineage>
        <taxon>Bacteria</taxon>
        <taxon>Pseudomonadati</taxon>
        <taxon>Bacteroidota</taxon>
        <taxon>Bacteroidia</taxon>
        <taxon>Marinilabiliales</taxon>
        <taxon>Marinilabiliaceae</taxon>
        <taxon>Xiashengella</taxon>
    </lineage>
</organism>
<dbReference type="Proteomes" id="UP001056426">
    <property type="component" value="Chromosome"/>
</dbReference>
<reference evidence="2" key="2">
    <citation type="submission" date="2022-06" db="EMBL/GenBank/DDBJ databases">
        <title>Xiashengella guii gen. nov. sp. nov., a bacterium isolated form anaerobic digestion tank.</title>
        <authorList>
            <person name="Huang H."/>
        </authorList>
    </citation>
    <scope>NUCLEOTIDE SEQUENCE</scope>
    <source>
        <strain evidence="2">Ai-910</strain>
    </source>
</reference>
<dbReference type="SUPFAM" id="SSF51161">
    <property type="entry name" value="Trimeric LpxA-like enzymes"/>
    <property type="match status" value="2"/>
</dbReference>
<name>A0A9J6ZTU3_9BACT</name>
<dbReference type="InterPro" id="IPR050179">
    <property type="entry name" value="Trans_hexapeptide_repeat"/>
</dbReference>